<protein>
    <recommendedName>
        <fullName evidence="1">Exonuclease domain-containing protein</fullName>
    </recommendedName>
</protein>
<proteinExistence type="predicted"/>
<dbReference type="SUPFAM" id="SSF53098">
    <property type="entry name" value="Ribonuclease H-like"/>
    <property type="match status" value="1"/>
</dbReference>
<dbReference type="CDD" id="cd06127">
    <property type="entry name" value="DEDDh"/>
    <property type="match status" value="1"/>
</dbReference>
<dbReference type="EMBL" id="MN739493">
    <property type="protein sequence ID" value="QHT08274.1"/>
    <property type="molecule type" value="Genomic_DNA"/>
</dbReference>
<dbReference type="AlphaFoldDB" id="A0A6C0CWY9"/>
<evidence type="ECO:0000259" key="1">
    <source>
        <dbReference type="SMART" id="SM00479"/>
    </source>
</evidence>
<dbReference type="InterPro" id="IPR036397">
    <property type="entry name" value="RNaseH_sf"/>
</dbReference>
<dbReference type="InterPro" id="IPR013520">
    <property type="entry name" value="Ribonucl_H"/>
</dbReference>
<dbReference type="GO" id="GO:0003676">
    <property type="term" value="F:nucleic acid binding"/>
    <property type="evidence" value="ECO:0007669"/>
    <property type="project" value="InterPro"/>
</dbReference>
<dbReference type="Gene3D" id="3.30.420.10">
    <property type="entry name" value="Ribonuclease H-like superfamily/Ribonuclease H"/>
    <property type="match status" value="1"/>
</dbReference>
<dbReference type="SMART" id="SM00479">
    <property type="entry name" value="EXOIII"/>
    <property type="match status" value="1"/>
</dbReference>
<evidence type="ECO:0000313" key="2">
    <source>
        <dbReference type="EMBL" id="QHT08274.1"/>
    </source>
</evidence>
<accession>A0A6C0CWY9</accession>
<feature type="domain" description="Exonuclease" evidence="1">
    <location>
        <begin position="2"/>
        <end position="209"/>
    </location>
</feature>
<sequence length="226" mass="26342">MKFIVYDTETTGLPASKDAKMTSTELWPHIVQLSYLKYDSERNQLEEKDSVIKVPENVVMDEKNIAIHGITNEVSQTKGVSLIPVIDEFINDIGDVDLVIGHNLEFDLKMMVVELFRIINESTDEAVKQIYSEKMEKLYSLNKYYCTMKNSINVCKLPSPYKKYRDEYKYPRLDELHSHLFGIKPQKLHNSSNDVLVTFRCFYKLYFEQDICEISSDIAQKIKSLM</sequence>
<organism evidence="2">
    <name type="scientific">viral metagenome</name>
    <dbReference type="NCBI Taxonomy" id="1070528"/>
    <lineage>
        <taxon>unclassified sequences</taxon>
        <taxon>metagenomes</taxon>
        <taxon>organismal metagenomes</taxon>
    </lineage>
</organism>
<name>A0A6C0CWY9_9ZZZZ</name>
<reference evidence="2" key="1">
    <citation type="journal article" date="2020" name="Nature">
        <title>Giant virus diversity and host interactions through global metagenomics.</title>
        <authorList>
            <person name="Schulz F."/>
            <person name="Roux S."/>
            <person name="Paez-Espino D."/>
            <person name="Jungbluth S."/>
            <person name="Walsh D.A."/>
            <person name="Denef V.J."/>
            <person name="McMahon K.D."/>
            <person name="Konstantinidis K.T."/>
            <person name="Eloe-Fadrosh E.A."/>
            <person name="Kyrpides N.C."/>
            <person name="Woyke T."/>
        </authorList>
    </citation>
    <scope>NUCLEOTIDE SEQUENCE</scope>
    <source>
        <strain evidence="2">GVMAG-M-3300022752-66</strain>
    </source>
</reference>
<dbReference type="Pfam" id="PF00929">
    <property type="entry name" value="RNase_T"/>
    <property type="match status" value="1"/>
</dbReference>
<dbReference type="InterPro" id="IPR012337">
    <property type="entry name" value="RNaseH-like_sf"/>
</dbReference>